<dbReference type="GO" id="GO:0060070">
    <property type="term" value="P:canonical Wnt signaling pathway"/>
    <property type="evidence" value="ECO:0007669"/>
    <property type="project" value="TreeGrafter"/>
</dbReference>
<dbReference type="GO" id="GO:0005109">
    <property type="term" value="F:frizzled binding"/>
    <property type="evidence" value="ECO:0007669"/>
    <property type="project" value="TreeGrafter"/>
</dbReference>
<evidence type="ECO:0000256" key="4">
    <source>
        <dbReference type="ARBA" id="ARBA00022525"/>
    </source>
</evidence>
<evidence type="ECO:0000256" key="7">
    <source>
        <dbReference type="ARBA" id="ARBA00023157"/>
    </source>
</evidence>
<reference evidence="9 10" key="1">
    <citation type="journal article" date="2018" name="Gigascience">
        <title>Genomes of trombidid mites reveal novel predicted allergens and laterally-transferred genes associated with secondary metabolism.</title>
        <authorList>
            <person name="Dong X."/>
            <person name="Chaisiri K."/>
            <person name="Xia D."/>
            <person name="Armstrong S.D."/>
            <person name="Fang Y."/>
            <person name="Donnelly M.J."/>
            <person name="Kadowaki T."/>
            <person name="McGarry J.W."/>
            <person name="Darby A.C."/>
            <person name="Makepeace B.L."/>
        </authorList>
    </citation>
    <scope>NUCLEOTIDE SEQUENCE [LARGE SCALE GENOMIC DNA]</scope>
    <source>
        <strain evidence="9">UoL-UT</strain>
    </source>
</reference>
<dbReference type="PRINTS" id="PR01349">
    <property type="entry name" value="WNTPROTEIN"/>
</dbReference>
<dbReference type="Pfam" id="PF00110">
    <property type="entry name" value="wnt"/>
    <property type="match status" value="1"/>
</dbReference>
<name>A0A443SR72_9ACAR</name>
<evidence type="ECO:0000256" key="1">
    <source>
        <dbReference type="ARBA" id="ARBA00004498"/>
    </source>
</evidence>
<comment type="subcellular location">
    <subcellularLocation>
        <location evidence="1 8">Secreted</location>
        <location evidence="1 8">Extracellular space</location>
        <location evidence="1 8">Extracellular matrix</location>
    </subcellularLocation>
</comment>
<dbReference type="PANTHER" id="PTHR12027:SF99">
    <property type="entry name" value="PROTEIN WNT"/>
    <property type="match status" value="1"/>
</dbReference>
<comment type="caution">
    <text evidence="9">The sequence shown here is derived from an EMBL/GenBank/DDBJ whole genome shotgun (WGS) entry which is preliminary data.</text>
</comment>
<accession>A0A443SR72</accession>
<protein>
    <recommendedName>
        <fullName evidence="8">Protein Wnt</fullName>
    </recommendedName>
</protein>
<dbReference type="GO" id="GO:0005125">
    <property type="term" value="F:cytokine activity"/>
    <property type="evidence" value="ECO:0007669"/>
    <property type="project" value="TreeGrafter"/>
</dbReference>
<keyword evidence="3 8" id="KW-0217">Developmental protein</keyword>
<dbReference type="AlphaFoldDB" id="A0A443SR72"/>
<evidence type="ECO:0000256" key="5">
    <source>
        <dbReference type="ARBA" id="ARBA00022530"/>
    </source>
</evidence>
<dbReference type="SMART" id="SM00097">
    <property type="entry name" value="WNT1"/>
    <property type="match status" value="1"/>
</dbReference>
<sequence length="181" mass="20699">MPTTYQSTLELKTTNYKGYCRKLHYLVDRQRELCGLNYNILQTISKGAKIGIDECQYQFRMSRWNCSTYINNPKVFGEVVDISEYHYTLRREKAYIYAISSAGVAYTITKACSNGQLTECGCDNSIRNKDTKGKWEWGGCSDDIKFGTAFSKDFVDSGEDLNSSTGLMNLHNNEAGRRRIR</sequence>
<dbReference type="InterPro" id="IPR005817">
    <property type="entry name" value="Wnt"/>
</dbReference>
<evidence type="ECO:0000313" key="10">
    <source>
        <dbReference type="Proteomes" id="UP000288716"/>
    </source>
</evidence>
<keyword evidence="4" id="KW-0964">Secreted</keyword>
<dbReference type="EMBL" id="NCKV01000696">
    <property type="protein sequence ID" value="RWS29965.1"/>
    <property type="molecule type" value="Genomic_DNA"/>
</dbReference>
<dbReference type="VEuPathDB" id="VectorBase:LDEU002075"/>
<keyword evidence="10" id="KW-1185">Reference proteome</keyword>
<dbReference type="GO" id="GO:0005615">
    <property type="term" value="C:extracellular space"/>
    <property type="evidence" value="ECO:0007669"/>
    <property type="project" value="TreeGrafter"/>
</dbReference>
<comment type="function">
    <text evidence="8">Ligand for members of the frizzled family of seven transmembrane receptors.</text>
</comment>
<organism evidence="9 10">
    <name type="scientific">Leptotrombidium deliense</name>
    <dbReference type="NCBI Taxonomy" id="299467"/>
    <lineage>
        <taxon>Eukaryota</taxon>
        <taxon>Metazoa</taxon>
        <taxon>Ecdysozoa</taxon>
        <taxon>Arthropoda</taxon>
        <taxon>Chelicerata</taxon>
        <taxon>Arachnida</taxon>
        <taxon>Acari</taxon>
        <taxon>Acariformes</taxon>
        <taxon>Trombidiformes</taxon>
        <taxon>Prostigmata</taxon>
        <taxon>Anystina</taxon>
        <taxon>Parasitengona</taxon>
        <taxon>Trombiculoidea</taxon>
        <taxon>Trombiculidae</taxon>
        <taxon>Leptotrombidium</taxon>
    </lineage>
</organism>
<dbReference type="STRING" id="299467.A0A443SR72"/>
<keyword evidence="5" id="KW-0272">Extracellular matrix</keyword>
<dbReference type="GO" id="GO:0045165">
    <property type="term" value="P:cell fate commitment"/>
    <property type="evidence" value="ECO:0007669"/>
    <property type="project" value="TreeGrafter"/>
</dbReference>
<keyword evidence="6 8" id="KW-0879">Wnt signaling pathway</keyword>
<gene>
    <name evidence="9" type="ORF">B4U80_08189</name>
</gene>
<evidence type="ECO:0000313" key="9">
    <source>
        <dbReference type="EMBL" id="RWS29965.1"/>
    </source>
</evidence>
<evidence type="ECO:0000256" key="6">
    <source>
        <dbReference type="ARBA" id="ARBA00022687"/>
    </source>
</evidence>
<evidence type="ECO:0000256" key="2">
    <source>
        <dbReference type="ARBA" id="ARBA00005683"/>
    </source>
</evidence>
<dbReference type="PANTHER" id="PTHR12027">
    <property type="entry name" value="WNT RELATED"/>
    <property type="match status" value="1"/>
</dbReference>
<evidence type="ECO:0000256" key="8">
    <source>
        <dbReference type="RuleBase" id="RU003500"/>
    </source>
</evidence>
<evidence type="ECO:0000256" key="3">
    <source>
        <dbReference type="ARBA" id="ARBA00022473"/>
    </source>
</evidence>
<dbReference type="Proteomes" id="UP000288716">
    <property type="component" value="Unassembled WGS sequence"/>
</dbReference>
<dbReference type="GO" id="GO:0030182">
    <property type="term" value="P:neuron differentiation"/>
    <property type="evidence" value="ECO:0007669"/>
    <property type="project" value="TreeGrafter"/>
</dbReference>
<proteinExistence type="inferred from homology"/>
<dbReference type="OrthoDB" id="5945655at2759"/>
<comment type="similarity">
    <text evidence="2 8">Belongs to the Wnt family.</text>
</comment>
<keyword evidence="7" id="KW-1015">Disulfide bond</keyword>